<accession>A0A9D1FFB7</accession>
<dbReference type="Proteomes" id="UP000886742">
    <property type="component" value="Unassembled WGS sequence"/>
</dbReference>
<keyword evidence="1" id="KW-0472">Membrane</keyword>
<feature type="transmembrane region" description="Helical" evidence="1">
    <location>
        <begin position="108"/>
        <end position="129"/>
    </location>
</feature>
<comment type="caution">
    <text evidence="3">The sequence shown here is derived from an EMBL/GenBank/DDBJ whole genome shotgun (WGS) entry which is preliminary data.</text>
</comment>
<organism evidence="3 4">
    <name type="scientific">Candidatus Enterousia intestinigallinarum</name>
    <dbReference type="NCBI Taxonomy" id="2840790"/>
    <lineage>
        <taxon>Bacteria</taxon>
        <taxon>Pseudomonadati</taxon>
        <taxon>Pseudomonadota</taxon>
        <taxon>Alphaproteobacteria</taxon>
        <taxon>Candidatus Enterousia</taxon>
    </lineage>
</organism>
<name>A0A9D1FFB7_9PROT</name>
<dbReference type="EMBL" id="DVJI01000006">
    <property type="protein sequence ID" value="HIS70597.1"/>
    <property type="molecule type" value="Genomic_DNA"/>
</dbReference>
<keyword evidence="1" id="KW-0812">Transmembrane</keyword>
<feature type="signal peptide" evidence="2">
    <location>
        <begin position="1"/>
        <end position="22"/>
    </location>
</feature>
<proteinExistence type="predicted"/>
<dbReference type="AlphaFoldDB" id="A0A9D1FFB7"/>
<evidence type="ECO:0000313" key="4">
    <source>
        <dbReference type="Proteomes" id="UP000886742"/>
    </source>
</evidence>
<feature type="transmembrane region" description="Helical" evidence="1">
    <location>
        <begin position="150"/>
        <end position="168"/>
    </location>
</feature>
<reference evidence="3" key="2">
    <citation type="journal article" date="2021" name="PeerJ">
        <title>Extensive microbial diversity within the chicken gut microbiome revealed by metagenomics and culture.</title>
        <authorList>
            <person name="Gilroy R."/>
            <person name="Ravi A."/>
            <person name="Getino M."/>
            <person name="Pursley I."/>
            <person name="Horton D.L."/>
            <person name="Alikhan N.F."/>
            <person name="Baker D."/>
            <person name="Gharbi K."/>
            <person name="Hall N."/>
            <person name="Watson M."/>
            <person name="Adriaenssens E.M."/>
            <person name="Foster-Nyarko E."/>
            <person name="Jarju S."/>
            <person name="Secka A."/>
            <person name="Antonio M."/>
            <person name="Oren A."/>
            <person name="Chaudhuri R.R."/>
            <person name="La Ragione R."/>
            <person name="Hildebrand F."/>
            <person name="Pallen M.J."/>
        </authorList>
    </citation>
    <scope>NUCLEOTIDE SEQUENCE</scope>
    <source>
        <strain evidence="3">ChiGjej3B3-5194</strain>
    </source>
</reference>
<reference evidence="3" key="1">
    <citation type="submission" date="2020-10" db="EMBL/GenBank/DDBJ databases">
        <authorList>
            <person name="Gilroy R."/>
        </authorList>
    </citation>
    <scope>NUCLEOTIDE SEQUENCE</scope>
    <source>
        <strain evidence="3">ChiGjej3B3-5194</strain>
    </source>
</reference>
<feature type="transmembrane region" description="Helical" evidence="1">
    <location>
        <begin position="43"/>
        <end position="65"/>
    </location>
</feature>
<evidence type="ECO:0000256" key="1">
    <source>
        <dbReference type="SAM" id="Phobius"/>
    </source>
</evidence>
<gene>
    <name evidence="3" type="ORF">IAD02_01235</name>
</gene>
<protein>
    <submittedName>
        <fullName evidence="3">Uncharacterized protein</fullName>
    </submittedName>
</protein>
<sequence>MKSVFGKICTAGLCMLPAAAVANPACPICTIAIGAGVGVAQKLGVPVAIVGLWAGALLTLLGYWLVKFFDKRGWKFWGRNALLIGLSVAMIAFAYVGDIDYSPQWFMGFIYIDPILFGTLVGMILFILVEKLYEWMKTKNGGHAHFPFERVVLPVVALALASWVMYATM</sequence>
<keyword evidence="1" id="KW-1133">Transmembrane helix</keyword>
<evidence type="ECO:0000256" key="2">
    <source>
        <dbReference type="SAM" id="SignalP"/>
    </source>
</evidence>
<feature type="transmembrane region" description="Helical" evidence="1">
    <location>
        <begin position="77"/>
        <end position="96"/>
    </location>
</feature>
<evidence type="ECO:0000313" key="3">
    <source>
        <dbReference type="EMBL" id="HIS70597.1"/>
    </source>
</evidence>
<keyword evidence="2" id="KW-0732">Signal</keyword>
<feature type="chain" id="PRO_5038845855" evidence="2">
    <location>
        <begin position="23"/>
        <end position="169"/>
    </location>
</feature>